<feature type="transmembrane region" description="Helical" evidence="8">
    <location>
        <begin position="156"/>
        <end position="176"/>
    </location>
</feature>
<comment type="similarity">
    <text evidence="2">Belongs to the major facilitator superfamily.</text>
</comment>
<dbReference type="PANTHER" id="PTHR43791">
    <property type="entry name" value="PERMEASE-RELATED"/>
    <property type="match status" value="1"/>
</dbReference>
<organism evidence="10 11">
    <name type="scientific">Aspergillus hiratsukae</name>
    <dbReference type="NCBI Taxonomy" id="1194566"/>
    <lineage>
        <taxon>Eukaryota</taxon>
        <taxon>Fungi</taxon>
        <taxon>Dikarya</taxon>
        <taxon>Ascomycota</taxon>
        <taxon>Pezizomycotina</taxon>
        <taxon>Eurotiomycetes</taxon>
        <taxon>Eurotiomycetidae</taxon>
        <taxon>Eurotiales</taxon>
        <taxon>Aspergillaceae</taxon>
        <taxon>Aspergillus</taxon>
        <taxon>Aspergillus subgen. Fumigati</taxon>
    </lineage>
</organism>
<comment type="caution">
    <text evidence="10">The sequence shown here is derived from an EMBL/GenBank/DDBJ whole genome shotgun (WGS) entry which is preliminary data.</text>
</comment>
<feature type="transmembrane region" description="Helical" evidence="8">
    <location>
        <begin position="130"/>
        <end position="150"/>
    </location>
</feature>
<evidence type="ECO:0000256" key="3">
    <source>
        <dbReference type="ARBA" id="ARBA00022448"/>
    </source>
</evidence>
<feature type="transmembrane region" description="Helical" evidence="8">
    <location>
        <begin position="99"/>
        <end position="118"/>
    </location>
</feature>
<feature type="transmembrane region" description="Helical" evidence="8">
    <location>
        <begin position="325"/>
        <end position="345"/>
    </location>
</feature>
<dbReference type="OrthoDB" id="2985014at2759"/>
<feature type="transmembrane region" description="Helical" evidence="8">
    <location>
        <begin position="411"/>
        <end position="428"/>
    </location>
</feature>
<dbReference type="FunFam" id="1.20.1250.20:FF:000018">
    <property type="entry name" value="MFS transporter permease"/>
    <property type="match status" value="1"/>
</dbReference>
<evidence type="ECO:0000259" key="9">
    <source>
        <dbReference type="PROSITE" id="PS50850"/>
    </source>
</evidence>
<dbReference type="InterPro" id="IPR020846">
    <property type="entry name" value="MFS_dom"/>
</dbReference>
<feature type="transmembrane region" description="Helical" evidence="8">
    <location>
        <begin position="440"/>
        <end position="465"/>
    </location>
</feature>
<keyword evidence="3" id="KW-0813">Transport</keyword>
<keyword evidence="5 8" id="KW-1133">Transmembrane helix</keyword>
<feature type="compositionally biased region" description="Basic and acidic residues" evidence="7">
    <location>
        <begin position="1"/>
        <end position="32"/>
    </location>
</feature>
<dbReference type="GO" id="GO:0022857">
    <property type="term" value="F:transmembrane transporter activity"/>
    <property type="evidence" value="ECO:0007669"/>
    <property type="project" value="InterPro"/>
</dbReference>
<feature type="transmembrane region" description="Helical" evidence="8">
    <location>
        <begin position="352"/>
        <end position="371"/>
    </location>
</feature>
<name>A0A8H6P037_9EURO</name>
<keyword evidence="11" id="KW-1185">Reference proteome</keyword>
<dbReference type="GO" id="GO:0016020">
    <property type="term" value="C:membrane"/>
    <property type="evidence" value="ECO:0007669"/>
    <property type="project" value="UniProtKB-SubCell"/>
</dbReference>
<evidence type="ECO:0000256" key="7">
    <source>
        <dbReference type="SAM" id="MobiDB-lite"/>
    </source>
</evidence>
<feature type="transmembrane region" description="Helical" evidence="8">
    <location>
        <begin position="188"/>
        <end position="207"/>
    </location>
</feature>
<evidence type="ECO:0000313" key="11">
    <source>
        <dbReference type="Proteomes" id="UP000630445"/>
    </source>
</evidence>
<feature type="transmembrane region" description="Helical" evidence="8">
    <location>
        <begin position="279"/>
        <end position="305"/>
    </location>
</feature>
<evidence type="ECO:0000256" key="5">
    <source>
        <dbReference type="ARBA" id="ARBA00022989"/>
    </source>
</evidence>
<evidence type="ECO:0000256" key="1">
    <source>
        <dbReference type="ARBA" id="ARBA00004141"/>
    </source>
</evidence>
<dbReference type="AlphaFoldDB" id="A0A8H6P037"/>
<evidence type="ECO:0000256" key="2">
    <source>
        <dbReference type="ARBA" id="ARBA00008335"/>
    </source>
</evidence>
<dbReference type="SUPFAM" id="SSF103473">
    <property type="entry name" value="MFS general substrate transporter"/>
    <property type="match status" value="1"/>
</dbReference>
<dbReference type="Proteomes" id="UP000630445">
    <property type="component" value="Unassembled WGS sequence"/>
</dbReference>
<protein>
    <recommendedName>
        <fullName evidence="9">Major facilitator superfamily (MFS) profile domain-containing protein</fullName>
    </recommendedName>
</protein>
<evidence type="ECO:0000256" key="8">
    <source>
        <dbReference type="SAM" id="Phobius"/>
    </source>
</evidence>
<proteinExistence type="inferred from homology"/>
<dbReference type="Gene3D" id="1.20.1250.20">
    <property type="entry name" value="MFS general substrate transporter like domains"/>
    <property type="match status" value="2"/>
</dbReference>
<keyword evidence="6 8" id="KW-0472">Membrane</keyword>
<dbReference type="InterPro" id="IPR011701">
    <property type="entry name" value="MFS"/>
</dbReference>
<dbReference type="FunFam" id="1.20.1250.20:FF:000013">
    <property type="entry name" value="MFS general substrate transporter"/>
    <property type="match status" value="1"/>
</dbReference>
<evidence type="ECO:0000256" key="6">
    <source>
        <dbReference type="ARBA" id="ARBA00023136"/>
    </source>
</evidence>
<evidence type="ECO:0000313" key="10">
    <source>
        <dbReference type="EMBL" id="KAF7113814.1"/>
    </source>
</evidence>
<dbReference type="PROSITE" id="PS50850">
    <property type="entry name" value="MFS"/>
    <property type="match status" value="1"/>
</dbReference>
<dbReference type="Pfam" id="PF07690">
    <property type="entry name" value="MFS_1"/>
    <property type="match status" value="1"/>
</dbReference>
<reference evidence="10" key="1">
    <citation type="submission" date="2020-06" db="EMBL/GenBank/DDBJ databases">
        <title>Draft genome sequences of strains closely related to Aspergillus parafelis and Aspergillus hiratsukae.</title>
        <authorList>
            <person name="Dos Santos R.A.C."/>
            <person name="Rivero-Menendez O."/>
            <person name="Steenwyk J.L."/>
            <person name="Mead M.E."/>
            <person name="Goldman G.H."/>
            <person name="Alastruey-Izquierdo A."/>
            <person name="Rokas A."/>
        </authorList>
    </citation>
    <scope>NUCLEOTIDE SEQUENCE</scope>
    <source>
        <strain evidence="10">CNM-CM5793</strain>
    </source>
</reference>
<comment type="subcellular location">
    <subcellularLocation>
        <location evidence="1">Membrane</location>
        <topology evidence="1">Multi-pass membrane protein</topology>
    </subcellularLocation>
</comment>
<dbReference type="PANTHER" id="PTHR43791:SF36">
    <property type="entry name" value="TRANSPORTER, PUTATIVE (AFU_ORTHOLOGUE AFUA_6G08340)-RELATED"/>
    <property type="match status" value="1"/>
</dbReference>
<dbReference type="InterPro" id="IPR036259">
    <property type="entry name" value="MFS_trans_sf"/>
</dbReference>
<feature type="transmembrane region" description="Helical" evidence="8">
    <location>
        <begin position="219"/>
        <end position="239"/>
    </location>
</feature>
<dbReference type="EMBL" id="JACBAD010002129">
    <property type="protein sequence ID" value="KAF7113814.1"/>
    <property type="molecule type" value="Genomic_DNA"/>
</dbReference>
<evidence type="ECO:0000256" key="4">
    <source>
        <dbReference type="ARBA" id="ARBA00022692"/>
    </source>
</evidence>
<keyword evidence="4 8" id="KW-0812">Transmembrane</keyword>
<feature type="transmembrane region" description="Helical" evidence="8">
    <location>
        <begin position="377"/>
        <end position="399"/>
    </location>
</feature>
<accession>A0A8H6P037</accession>
<sequence length="505" mass="56002">MVFFDKSSDPEGAIRRAPEEDIEKETSAHHDTSTVQPPATYLETIDPGLERRVLRKLDLRLPTLMGFFYLLAFLDRSNIGNAKIAGMQKDLQLTGNKYPWLLTIFYISYVVFEFQVLMWKIIKPHRWATFVVFAWGVVSTCQAATTNWQGMMAVRFLMGVAEASIGPGVPYLLSFFYRRHELGLRCGLFVSAAPLANTFAGALAYGITSGHARLANWRLLFLVEGLPTCAAALLAWFFVPDSPASAKFLTEEEKGVARARAMQQTGETERSSKIQWKELFLTLLDAKAWLTALMYFSCNVSYSSLPVFLPTILNEMGFTAIDAQGLTAPPFFASFLVTIATTWVADRIQQRGLVVASLSLMGGVGYLLMATCSSVGVRYLGVFLAACGIFPSIANIVPWTLNNQGSETRRGAGLILLNIVGQCGPFLGTNVFPDSEGPRFIKGMSICAAFMFFTTLLALGLRCLLVWENRQLDKKYAAQIEEDPTKPVEMQVAQENYGTSFRYVL</sequence>
<gene>
    <name evidence="10" type="ORF">CNMCM5793_004869</name>
</gene>
<feature type="domain" description="Major facilitator superfamily (MFS) profile" evidence="9">
    <location>
        <begin position="61"/>
        <end position="472"/>
    </location>
</feature>
<feature type="region of interest" description="Disordered" evidence="7">
    <location>
        <begin position="1"/>
        <end position="35"/>
    </location>
</feature>